<dbReference type="GO" id="GO:0016646">
    <property type="term" value="F:oxidoreductase activity, acting on the CH-NH group of donors, NAD or NADP as acceptor"/>
    <property type="evidence" value="ECO:0007669"/>
    <property type="project" value="UniProtKB-ARBA"/>
</dbReference>
<evidence type="ECO:0000256" key="1">
    <source>
        <dbReference type="ARBA" id="ARBA00038054"/>
    </source>
</evidence>
<accession>C7N851</accession>
<reference evidence="3 4" key="1">
    <citation type="journal article" date="2009" name="Stand. Genomic Sci.">
        <title>Complete genome sequence of Slackia heliotrinireducens type strain (RHS 1).</title>
        <authorList>
            <person name="Pukall R."/>
            <person name="Lapidus A."/>
            <person name="Nolan M."/>
            <person name="Copeland A."/>
            <person name="Glavina Del Rio T."/>
            <person name="Lucas S."/>
            <person name="Chen F."/>
            <person name="Tice H."/>
            <person name="Cheng J.F."/>
            <person name="Chertkov O."/>
            <person name="Bruce D."/>
            <person name="Goodwin L."/>
            <person name="Kuske C."/>
            <person name="Brettin T."/>
            <person name="Detter J.C."/>
            <person name="Han C."/>
            <person name="Pitluck S."/>
            <person name="Pati A."/>
            <person name="Mavrommatis K."/>
            <person name="Ivanova N."/>
            <person name="Ovchinnikova G."/>
            <person name="Chen A."/>
            <person name="Palaniappan K."/>
            <person name="Schneider S."/>
            <person name="Rohde M."/>
            <person name="Chain P."/>
            <person name="D'haeseleer P."/>
            <person name="Goker M."/>
            <person name="Bristow J."/>
            <person name="Eisen J.A."/>
            <person name="Markowitz V."/>
            <person name="Kyrpides N.C."/>
            <person name="Klenk H.P."/>
            <person name="Hugenholtz P."/>
        </authorList>
    </citation>
    <scope>NUCLEOTIDE SEQUENCE [LARGE SCALE GENOMIC DNA]</scope>
    <source>
        <strain evidence="4">ATCC 29202 / DSM 20476 / NCTC 11029 / RHS 1</strain>
    </source>
</reference>
<comment type="similarity">
    <text evidence="1">Belongs to the flavoredoxin family.</text>
</comment>
<dbReference type="SUPFAM" id="SSF50475">
    <property type="entry name" value="FMN-binding split barrel"/>
    <property type="match status" value="1"/>
</dbReference>
<protein>
    <submittedName>
        <fullName evidence="3">Conserved protein of DIM6/NTAB family</fullName>
    </submittedName>
</protein>
<sequence>MEEFMKKEINVFDYAGDILKALRMGVLLTTKAEDRTNVMTIGWGSIGVEWGTPVFTALVREGRFSRELLDKNGEFTVSVPYERPFDRQVLGIAGSRSGRQQNKYRELNLAEEAPLQVSTPAYRDFPLTLECRVLYRQPQELALMPEDIQQRWYPQDKGSEVCGSNKDAHIAYIAEIVAAYIVEDDE</sequence>
<dbReference type="eggNOG" id="COG1853">
    <property type="taxonomic scope" value="Bacteria"/>
</dbReference>
<dbReference type="InterPro" id="IPR012349">
    <property type="entry name" value="Split_barrel_FMN-bd"/>
</dbReference>
<dbReference type="HOGENOM" id="CLU_102849_0_0_11"/>
<name>C7N851_SLAHD</name>
<dbReference type="AlphaFoldDB" id="C7N851"/>
<proteinExistence type="inferred from homology"/>
<dbReference type="EMBL" id="CP001684">
    <property type="protein sequence ID" value="ACV23086.1"/>
    <property type="molecule type" value="Genomic_DNA"/>
</dbReference>
<evidence type="ECO:0000259" key="2">
    <source>
        <dbReference type="Pfam" id="PF01613"/>
    </source>
</evidence>
<dbReference type="GO" id="GO:0010181">
    <property type="term" value="F:FMN binding"/>
    <property type="evidence" value="ECO:0007669"/>
    <property type="project" value="InterPro"/>
</dbReference>
<dbReference type="STRING" id="471855.Shel_20750"/>
<evidence type="ECO:0000313" key="4">
    <source>
        <dbReference type="Proteomes" id="UP000002026"/>
    </source>
</evidence>
<gene>
    <name evidence="3" type="ordered locus">Shel_20750</name>
</gene>
<keyword evidence="4" id="KW-1185">Reference proteome</keyword>
<dbReference type="Pfam" id="PF01613">
    <property type="entry name" value="Flavin_Reduct"/>
    <property type="match status" value="1"/>
</dbReference>
<organism evidence="3 4">
    <name type="scientific">Slackia heliotrinireducens (strain ATCC 29202 / DSM 20476 / NCTC 11029 / RHS 1)</name>
    <name type="common">Peptococcus heliotrinreducens</name>
    <dbReference type="NCBI Taxonomy" id="471855"/>
    <lineage>
        <taxon>Bacteria</taxon>
        <taxon>Bacillati</taxon>
        <taxon>Actinomycetota</taxon>
        <taxon>Coriobacteriia</taxon>
        <taxon>Eggerthellales</taxon>
        <taxon>Eggerthellaceae</taxon>
        <taxon>Slackia</taxon>
    </lineage>
</organism>
<dbReference type="InterPro" id="IPR052174">
    <property type="entry name" value="Flavoredoxin"/>
</dbReference>
<dbReference type="InterPro" id="IPR002563">
    <property type="entry name" value="Flavin_Rdtase-like_dom"/>
</dbReference>
<dbReference type="PANTHER" id="PTHR43567:SF5">
    <property type="entry name" value="HYPOTHETICAL CYTOSOLIC PROTEIN"/>
    <property type="match status" value="1"/>
</dbReference>
<feature type="domain" description="Flavin reductase like" evidence="2">
    <location>
        <begin position="26"/>
        <end position="185"/>
    </location>
</feature>
<dbReference type="KEGG" id="shi:Shel_20750"/>
<dbReference type="Proteomes" id="UP000002026">
    <property type="component" value="Chromosome"/>
</dbReference>
<evidence type="ECO:0000313" key="3">
    <source>
        <dbReference type="EMBL" id="ACV23086.1"/>
    </source>
</evidence>
<dbReference type="PANTHER" id="PTHR43567">
    <property type="entry name" value="FLAVOREDOXIN-RELATED-RELATED"/>
    <property type="match status" value="1"/>
</dbReference>
<dbReference type="Gene3D" id="2.30.110.10">
    <property type="entry name" value="Electron Transport, Fmn-binding Protein, Chain A"/>
    <property type="match status" value="1"/>
</dbReference>